<dbReference type="CDD" id="cd02440">
    <property type="entry name" value="AdoMet_MTases"/>
    <property type="match status" value="1"/>
</dbReference>
<dbReference type="Pfam" id="PF05175">
    <property type="entry name" value="MTS"/>
    <property type="match status" value="1"/>
</dbReference>
<keyword evidence="8" id="KW-1185">Reference proteome</keyword>
<accession>A0A1H7SJ67</accession>
<dbReference type="PANTHER" id="PTHR47816">
    <property type="entry name" value="RIBOSOMAL RNA SMALL SUBUNIT METHYLTRANSFERASE C"/>
    <property type="match status" value="1"/>
</dbReference>
<dbReference type="InterPro" id="IPR046977">
    <property type="entry name" value="RsmC/RlmG"/>
</dbReference>
<organism evidence="7 8">
    <name type="scientific">Jannaschia helgolandensis</name>
    <dbReference type="NCBI Taxonomy" id="188906"/>
    <lineage>
        <taxon>Bacteria</taxon>
        <taxon>Pseudomonadati</taxon>
        <taxon>Pseudomonadota</taxon>
        <taxon>Alphaproteobacteria</taxon>
        <taxon>Rhodobacterales</taxon>
        <taxon>Roseobacteraceae</taxon>
        <taxon>Jannaschia</taxon>
    </lineage>
</organism>
<dbReference type="GO" id="GO:0032259">
    <property type="term" value="P:methylation"/>
    <property type="evidence" value="ECO:0007669"/>
    <property type="project" value="UniProtKB-KW"/>
</dbReference>
<dbReference type="Gene3D" id="3.40.50.150">
    <property type="entry name" value="Vaccinia Virus protein VP39"/>
    <property type="match status" value="2"/>
</dbReference>
<dbReference type="InterPro" id="IPR029063">
    <property type="entry name" value="SAM-dependent_MTases_sf"/>
</dbReference>
<protein>
    <submittedName>
        <fullName evidence="7">16S rRNA m(2)G 1207 methyltransferase</fullName>
    </submittedName>
</protein>
<name>A0A1H7SJ67_9RHOB</name>
<dbReference type="GO" id="GO:0003676">
    <property type="term" value="F:nucleic acid binding"/>
    <property type="evidence" value="ECO:0007669"/>
    <property type="project" value="InterPro"/>
</dbReference>
<proteinExistence type="predicted"/>
<reference evidence="7 8" key="1">
    <citation type="submission" date="2016-10" db="EMBL/GenBank/DDBJ databases">
        <authorList>
            <person name="de Groot N.N."/>
        </authorList>
    </citation>
    <scope>NUCLEOTIDE SEQUENCE [LARGE SCALE GENOMIC DNA]</scope>
    <source>
        <strain evidence="7 8">DSM 14858</strain>
    </source>
</reference>
<sequence>MNERLSLALAADAVSLPPGRVLLLRPPADLDLDGLPEDVVAVHGFRPDHDALSGRGVQVAAEVEGAFDSAVVFASRSKALTFDMIARACAAVPAGAPVVVDGAKGDGIDSVVRLCRAVFEVGQVFAKAHGKCFAFPAGPVPVGWAAVPTQVDGFTTRAGVFSADGIDPGSALLAAHLGGISGRVCDLGAGWGYLARQVLASDKVTACDLVEAEHEALTCALANITDARATFHWADATIWTGGPFDVVVSNPPFHTARKADPSIGRGFVMAAARLLTPGGRLVMVANRHLPYEETLTAAFADHVVLADASGYKVIEARRPKRQRGHR</sequence>
<keyword evidence="4 7" id="KW-0808">Transferase</keyword>
<evidence type="ECO:0000256" key="5">
    <source>
        <dbReference type="ARBA" id="ARBA00022691"/>
    </source>
</evidence>
<keyword evidence="3 7" id="KW-0489">Methyltransferase</keyword>
<evidence type="ECO:0000256" key="1">
    <source>
        <dbReference type="ARBA" id="ARBA00022490"/>
    </source>
</evidence>
<dbReference type="STRING" id="188906.SAMN04488526_3379"/>
<evidence type="ECO:0000259" key="6">
    <source>
        <dbReference type="Pfam" id="PF05175"/>
    </source>
</evidence>
<dbReference type="GO" id="GO:0008757">
    <property type="term" value="F:S-adenosylmethionine-dependent methyltransferase activity"/>
    <property type="evidence" value="ECO:0007669"/>
    <property type="project" value="InterPro"/>
</dbReference>
<dbReference type="EMBL" id="FNZQ01000008">
    <property type="protein sequence ID" value="SEL72555.1"/>
    <property type="molecule type" value="Genomic_DNA"/>
</dbReference>
<dbReference type="PANTHER" id="PTHR47816:SF4">
    <property type="entry name" value="RIBOSOMAL RNA SMALL SUBUNIT METHYLTRANSFERASE C"/>
    <property type="match status" value="1"/>
</dbReference>
<dbReference type="GO" id="GO:0006364">
    <property type="term" value="P:rRNA processing"/>
    <property type="evidence" value="ECO:0007669"/>
    <property type="project" value="UniProtKB-KW"/>
</dbReference>
<dbReference type="RefSeq" id="WP_092764981.1">
    <property type="nucleotide sequence ID" value="NZ_FNZQ01000008.1"/>
</dbReference>
<dbReference type="OrthoDB" id="9816072at2"/>
<evidence type="ECO:0000313" key="7">
    <source>
        <dbReference type="EMBL" id="SEL72555.1"/>
    </source>
</evidence>
<dbReference type="AlphaFoldDB" id="A0A1H7SJ67"/>
<dbReference type="PROSITE" id="PS00092">
    <property type="entry name" value="N6_MTASE"/>
    <property type="match status" value="1"/>
</dbReference>
<evidence type="ECO:0000256" key="3">
    <source>
        <dbReference type="ARBA" id="ARBA00022603"/>
    </source>
</evidence>
<keyword evidence="2" id="KW-0698">rRNA processing</keyword>
<dbReference type="SUPFAM" id="SSF53335">
    <property type="entry name" value="S-adenosyl-L-methionine-dependent methyltransferases"/>
    <property type="match status" value="1"/>
</dbReference>
<evidence type="ECO:0000313" key="8">
    <source>
        <dbReference type="Proteomes" id="UP000199283"/>
    </source>
</evidence>
<keyword evidence="1" id="KW-0963">Cytoplasm</keyword>
<evidence type="ECO:0000256" key="4">
    <source>
        <dbReference type="ARBA" id="ARBA00022679"/>
    </source>
</evidence>
<dbReference type="GO" id="GO:0008170">
    <property type="term" value="F:N-methyltransferase activity"/>
    <property type="evidence" value="ECO:0007669"/>
    <property type="project" value="UniProtKB-ARBA"/>
</dbReference>
<dbReference type="InterPro" id="IPR007848">
    <property type="entry name" value="Small_mtfrase_dom"/>
</dbReference>
<gene>
    <name evidence="7" type="ORF">SAMN04488526_3379</name>
</gene>
<evidence type="ECO:0000256" key="2">
    <source>
        <dbReference type="ARBA" id="ARBA00022552"/>
    </source>
</evidence>
<feature type="domain" description="Methyltransferase small" evidence="6">
    <location>
        <begin position="154"/>
        <end position="314"/>
    </location>
</feature>
<dbReference type="Proteomes" id="UP000199283">
    <property type="component" value="Unassembled WGS sequence"/>
</dbReference>
<dbReference type="InterPro" id="IPR002052">
    <property type="entry name" value="DNA_methylase_N6_adenine_CS"/>
</dbReference>
<keyword evidence="5" id="KW-0949">S-adenosyl-L-methionine</keyword>